<feature type="compositionally biased region" description="Low complexity" evidence="4">
    <location>
        <begin position="443"/>
        <end position="455"/>
    </location>
</feature>
<proteinExistence type="predicted"/>
<dbReference type="CDD" id="cd03221">
    <property type="entry name" value="ABCF_EF-3"/>
    <property type="match status" value="1"/>
</dbReference>
<dbReference type="InterPro" id="IPR003959">
    <property type="entry name" value="ATPase_AAA_core"/>
</dbReference>
<name>A0A1I0V5U5_9CELL</name>
<feature type="region of interest" description="Disordered" evidence="4">
    <location>
        <begin position="435"/>
        <end position="469"/>
    </location>
</feature>
<dbReference type="PROSITE" id="PS00211">
    <property type="entry name" value="ABC_TRANSPORTER_1"/>
    <property type="match status" value="1"/>
</dbReference>
<dbReference type="PANTHER" id="PTHR19211:SF14">
    <property type="entry name" value="ATP-BINDING CASSETTE SUB-FAMILY F MEMBER 1"/>
    <property type="match status" value="1"/>
</dbReference>
<dbReference type="InterPro" id="IPR050611">
    <property type="entry name" value="ABCF"/>
</dbReference>
<dbReference type="Pfam" id="PF13304">
    <property type="entry name" value="AAA_21"/>
    <property type="match status" value="1"/>
</dbReference>
<feature type="domain" description="ABC transporter" evidence="5">
    <location>
        <begin position="21"/>
        <end position="271"/>
    </location>
</feature>
<dbReference type="PROSITE" id="PS50893">
    <property type="entry name" value="ABC_TRANSPORTER_2"/>
    <property type="match status" value="1"/>
</dbReference>
<dbReference type="Proteomes" id="UP000199012">
    <property type="component" value="Unassembled WGS sequence"/>
</dbReference>
<dbReference type="InterPro" id="IPR003593">
    <property type="entry name" value="AAA+_ATPase"/>
</dbReference>
<protein>
    <submittedName>
        <fullName evidence="6">Macrolide transport system ATP-binding/permease protein</fullName>
    </submittedName>
</protein>
<dbReference type="Pfam" id="PF00005">
    <property type="entry name" value="ABC_tran"/>
    <property type="match status" value="1"/>
</dbReference>
<dbReference type="STRING" id="988821.SAMN05421867_101184"/>
<evidence type="ECO:0000256" key="2">
    <source>
        <dbReference type="ARBA" id="ARBA00022741"/>
    </source>
</evidence>
<dbReference type="InterPro" id="IPR003439">
    <property type="entry name" value="ABC_transporter-like_ATP-bd"/>
</dbReference>
<dbReference type="EMBL" id="FOKA01000001">
    <property type="protein sequence ID" value="SFA71709.1"/>
    <property type="molecule type" value="Genomic_DNA"/>
</dbReference>
<evidence type="ECO:0000256" key="1">
    <source>
        <dbReference type="ARBA" id="ARBA00022737"/>
    </source>
</evidence>
<sequence>MSAVPDEGLAVAEEAVGTVQLVAEGVTYGWPGRSVVTDLGLVVHAGDRVGLVGENGAGKTTLLRVLAGDLVPQAGRVRRSGTLAVVEQALDVVPGSTVGDLVAATQARVRAAQAALDAAVAGFDHESGDLARLGAALAAVERLEAWDVDRRVDEALTRFGAPRDTGRRLDELSVGERYRVRLACRIAERADLLLLDEPTNHLDAAGIEYLTAALRAWPGGLVIVTHDRRLLDEVMTAILDMDPSMDGRPALYGATRYADYRFTRDAMLRRWSARYRAERKRAETLERRLDASYEGLSDAWRPPKGSQGHRRATRARIHVKAADRLVQRLEAEGVEVPVPPLALAFPDLPALPTTRDGVPQPAALVELRAPRVVAPDGRVRLDLPGHRLAVPPCGRLLVTGPNGSGKSTLLAALAGTLRLDRGVRTVAPGVRLGVLGQERDGRAPQPAAGQPGAEHAGAEHAGAEHAGAADAGAVDAGLPVGLPSVDERDPTGRPLTGFDAYARHALDLLRAGLVDPDRLVPVAALGLLTEEDLERPLVELSVGQRRRFDLACALLAAPHLLVLDEPTNHLSVHLVDELTVALRGTSAAVVVATHDRQMRADLADWPALELG</sequence>
<dbReference type="InterPro" id="IPR027417">
    <property type="entry name" value="P-loop_NTPase"/>
</dbReference>
<reference evidence="7" key="1">
    <citation type="submission" date="2016-10" db="EMBL/GenBank/DDBJ databases">
        <authorList>
            <person name="Varghese N."/>
            <person name="Submissions S."/>
        </authorList>
    </citation>
    <scope>NUCLEOTIDE SEQUENCE [LARGE SCALE GENOMIC DNA]</scope>
    <source>
        <strain evidence="7">CGMCC 4.6945</strain>
    </source>
</reference>
<keyword evidence="3 6" id="KW-0067">ATP-binding</keyword>
<evidence type="ECO:0000313" key="7">
    <source>
        <dbReference type="Proteomes" id="UP000199012"/>
    </source>
</evidence>
<dbReference type="PANTHER" id="PTHR19211">
    <property type="entry name" value="ATP-BINDING TRANSPORT PROTEIN-RELATED"/>
    <property type="match status" value="1"/>
</dbReference>
<keyword evidence="2" id="KW-0547">Nucleotide-binding</keyword>
<keyword evidence="1" id="KW-0677">Repeat</keyword>
<accession>A0A1I0V5U5</accession>
<dbReference type="SMART" id="SM00382">
    <property type="entry name" value="AAA"/>
    <property type="match status" value="2"/>
</dbReference>
<evidence type="ECO:0000259" key="5">
    <source>
        <dbReference type="PROSITE" id="PS50893"/>
    </source>
</evidence>
<evidence type="ECO:0000313" key="6">
    <source>
        <dbReference type="EMBL" id="SFA71709.1"/>
    </source>
</evidence>
<dbReference type="GO" id="GO:0005524">
    <property type="term" value="F:ATP binding"/>
    <property type="evidence" value="ECO:0007669"/>
    <property type="project" value="UniProtKB-KW"/>
</dbReference>
<organism evidence="6 7">
    <name type="scientific">Cellulomonas marina</name>
    <dbReference type="NCBI Taxonomy" id="988821"/>
    <lineage>
        <taxon>Bacteria</taxon>
        <taxon>Bacillati</taxon>
        <taxon>Actinomycetota</taxon>
        <taxon>Actinomycetes</taxon>
        <taxon>Micrococcales</taxon>
        <taxon>Cellulomonadaceae</taxon>
        <taxon>Cellulomonas</taxon>
    </lineage>
</organism>
<dbReference type="SUPFAM" id="SSF52540">
    <property type="entry name" value="P-loop containing nucleoside triphosphate hydrolases"/>
    <property type="match status" value="2"/>
</dbReference>
<dbReference type="FunFam" id="3.40.50.300:FF:000011">
    <property type="entry name" value="Putative ABC transporter ATP-binding component"/>
    <property type="match status" value="1"/>
</dbReference>
<evidence type="ECO:0000256" key="3">
    <source>
        <dbReference type="ARBA" id="ARBA00022840"/>
    </source>
</evidence>
<dbReference type="InterPro" id="IPR017871">
    <property type="entry name" value="ABC_transporter-like_CS"/>
</dbReference>
<evidence type="ECO:0000256" key="4">
    <source>
        <dbReference type="SAM" id="MobiDB-lite"/>
    </source>
</evidence>
<dbReference type="AlphaFoldDB" id="A0A1I0V5U5"/>
<gene>
    <name evidence="6" type="ORF">SAMN05421867_101184</name>
</gene>
<dbReference type="Gene3D" id="3.40.50.300">
    <property type="entry name" value="P-loop containing nucleotide triphosphate hydrolases"/>
    <property type="match status" value="2"/>
</dbReference>
<dbReference type="GO" id="GO:0016887">
    <property type="term" value="F:ATP hydrolysis activity"/>
    <property type="evidence" value="ECO:0007669"/>
    <property type="project" value="InterPro"/>
</dbReference>
<keyword evidence="7" id="KW-1185">Reference proteome</keyword>